<keyword evidence="4" id="KW-1185">Reference proteome</keyword>
<evidence type="ECO:0000256" key="1">
    <source>
        <dbReference type="SAM" id="MobiDB-lite"/>
    </source>
</evidence>
<dbReference type="PANTHER" id="PTHR23272:SF184">
    <property type="entry name" value="OS03G0311250 PROTEIN"/>
    <property type="match status" value="1"/>
</dbReference>
<dbReference type="Proteomes" id="UP000607653">
    <property type="component" value="Unassembled WGS sequence"/>
</dbReference>
<dbReference type="InterPro" id="IPR008906">
    <property type="entry name" value="HATC_C_dom"/>
</dbReference>
<evidence type="ECO:0000313" key="3">
    <source>
        <dbReference type="EMBL" id="DAD45713.1"/>
    </source>
</evidence>
<dbReference type="PANTHER" id="PTHR23272">
    <property type="entry name" value="BED FINGER-RELATED"/>
    <property type="match status" value="1"/>
</dbReference>
<dbReference type="AlphaFoldDB" id="A0A822ZLS9"/>
<dbReference type="InterPro" id="IPR012337">
    <property type="entry name" value="RNaseH-like_sf"/>
</dbReference>
<evidence type="ECO:0000259" key="2">
    <source>
        <dbReference type="Pfam" id="PF05699"/>
    </source>
</evidence>
<organism evidence="3 4">
    <name type="scientific">Nelumbo nucifera</name>
    <name type="common">Sacred lotus</name>
    <dbReference type="NCBI Taxonomy" id="4432"/>
    <lineage>
        <taxon>Eukaryota</taxon>
        <taxon>Viridiplantae</taxon>
        <taxon>Streptophyta</taxon>
        <taxon>Embryophyta</taxon>
        <taxon>Tracheophyta</taxon>
        <taxon>Spermatophyta</taxon>
        <taxon>Magnoliopsida</taxon>
        <taxon>Proteales</taxon>
        <taxon>Nelumbonaceae</taxon>
        <taxon>Nelumbo</taxon>
    </lineage>
</organism>
<dbReference type="SUPFAM" id="SSF53098">
    <property type="entry name" value="Ribonuclease H-like"/>
    <property type="match status" value="1"/>
</dbReference>
<dbReference type="Pfam" id="PF05699">
    <property type="entry name" value="Dimer_Tnp_hAT"/>
    <property type="match status" value="1"/>
</dbReference>
<proteinExistence type="predicted"/>
<feature type="domain" description="HAT C-terminal dimerisation" evidence="2">
    <location>
        <begin position="55"/>
        <end position="123"/>
    </location>
</feature>
<accession>A0A822ZLS9</accession>
<reference evidence="3 4" key="1">
    <citation type="journal article" date="2020" name="Mol. Biol. Evol.">
        <title>Distinct Expression and Methylation Patterns for Genes with Different Fates following a Single Whole-Genome Duplication in Flowering Plants.</title>
        <authorList>
            <person name="Shi T."/>
            <person name="Rahmani R.S."/>
            <person name="Gugger P.F."/>
            <person name="Wang M."/>
            <person name="Li H."/>
            <person name="Zhang Y."/>
            <person name="Li Z."/>
            <person name="Wang Q."/>
            <person name="Van de Peer Y."/>
            <person name="Marchal K."/>
            <person name="Chen J."/>
        </authorList>
    </citation>
    <scope>NUCLEOTIDE SEQUENCE [LARGE SCALE GENOMIC DNA]</scope>
    <source>
        <tissue evidence="3">Leaf</tissue>
    </source>
</reference>
<feature type="compositionally biased region" description="Acidic residues" evidence="1">
    <location>
        <begin position="44"/>
        <end position="53"/>
    </location>
</feature>
<feature type="compositionally biased region" description="Polar residues" evidence="1">
    <location>
        <begin position="16"/>
        <end position="41"/>
    </location>
</feature>
<name>A0A822ZLS9_NELNU</name>
<comment type="caution">
    <text evidence="3">The sequence shown here is derived from an EMBL/GenBank/DDBJ whole genome shotgun (WGS) entry which is preliminary data.</text>
</comment>
<protein>
    <recommendedName>
        <fullName evidence="2">HAT C-terminal dimerisation domain-containing protein</fullName>
    </recommendedName>
</protein>
<gene>
    <name evidence="3" type="ORF">HUJ06_003943</name>
</gene>
<evidence type="ECO:0000313" key="4">
    <source>
        <dbReference type="Proteomes" id="UP000607653"/>
    </source>
</evidence>
<dbReference type="GO" id="GO:0046983">
    <property type="term" value="F:protein dimerization activity"/>
    <property type="evidence" value="ECO:0007669"/>
    <property type="project" value="InterPro"/>
</dbReference>
<dbReference type="EMBL" id="DUZY01000007">
    <property type="protein sequence ID" value="DAD45713.1"/>
    <property type="molecule type" value="Genomic_DNA"/>
</dbReference>
<sequence length="123" mass="14103">MALFDLYMEYEATLSSSAPLESHASLTERGSGNLGSNSEVQANDIDDDDDDDDFDKWHVEESLFHRSEEFDILGYWKIHHNKRPRLVAMTHDVLAIPVTIVASKETFSTNGRVIHKYHTRLRP</sequence>
<feature type="region of interest" description="Disordered" evidence="1">
    <location>
        <begin position="16"/>
        <end position="53"/>
    </location>
</feature>